<sequence>MAQPRASRPQRVVTPMSKLEASFYTPRPRSANDSRWTLNQSRRLSCFVDPDITVPALQRAASCSSIISALTDAVTSDVGSKEREDFPLGDECYRQVPASGIEGSIPGLASQVTGFLPGSHVTLVYRHAVKEVSSWASKREYSSSYGVPFYLSAASFPTLFSPSSCPLDGVRRALLAPGCLEPQSGGFDGIKWGSPQAMTATSVCRAFLEWTGSHNVFSRHDDMERQHQQTGHRNHILLPAVTVSTLPLS</sequence>
<organism evidence="1 2">
    <name type="scientific">Colletotrichum orbiculare (strain 104-T / ATCC 96160 / CBS 514.97 / LARS 414 / MAFF 240422)</name>
    <name type="common">Cucumber anthracnose fungus</name>
    <name type="synonym">Colletotrichum lagenarium</name>
    <dbReference type="NCBI Taxonomy" id="1213857"/>
    <lineage>
        <taxon>Eukaryota</taxon>
        <taxon>Fungi</taxon>
        <taxon>Dikarya</taxon>
        <taxon>Ascomycota</taxon>
        <taxon>Pezizomycotina</taxon>
        <taxon>Sordariomycetes</taxon>
        <taxon>Hypocreomycetidae</taxon>
        <taxon>Glomerellales</taxon>
        <taxon>Glomerellaceae</taxon>
        <taxon>Colletotrichum</taxon>
        <taxon>Colletotrichum orbiculare species complex</taxon>
    </lineage>
</organism>
<dbReference type="AlphaFoldDB" id="A0A484FCB6"/>
<comment type="caution">
    <text evidence="1">The sequence shown here is derived from an EMBL/GenBank/DDBJ whole genome shotgun (WGS) entry which is preliminary data.</text>
</comment>
<evidence type="ECO:0000313" key="2">
    <source>
        <dbReference type="Proteomes" id="UP000014480"/>
    </source>
</evidence>
<dbReference type="Proteomes" id="UP000014480">
    <property type="component" value="Unassembled WGS sequence"/>
</dbReference>
<dbReference type="EMBL" id="AMCV02000039">
    <property type="protein sequence ID" value="TDZ15662.1"/>
    <property type="molecule type" value="Genomic_DNA"/>
</dbReference>
<protein>
    <submittedName>
        <fullName evidence="1">Uncharacterized protein</fullName>
    </submittedName>
</protein>
<reference evidence="2" key="2">
    <citation type="journal article" date="2019" name="Mol. Plant Microbe Interact.">
        <title>Genome sequence resources for four phytopathogenic fungi from the Colletotrichum orbiculare species complex.</title>
        <authorList>
            <person name="Gan P."/>
            <person name="Tsushima A."/>
            <person name="Narusaka M."/>
            <person name="Narusaka Y."/>
            <person name="Takano Y."/>
            <person name="Kubo Y."/>
            <person name="Shirasu K."/>
        </authorList>
    </citation>
    <scope>GENOME REANNOTATION</scope>
    <source>
        <strain evidence="2">104-T / ATCC 96160 / CBS 514.97 / LARS 414 / MAFF 240422</strain>
    </source>
</reference>
<proteinExistence type="predicted"/>
<name>A0A484FCB6_COLOR</name>
<evidence type="ECO:0000313" key="1">
    <source>
        <dbReference type="EMBL" id="TDZ15662.1"/>
    </source>
</evidence>
<keyword evidence="2" id="KW-1185">Reference proteome</keyword>
<accession>A0A484FCB6</accession>
<reference evidence="2" key="1">
    <citation type="journal article" date="2013" name="New Phytol.">
        <title>Comparative genomic and transcriptomic analyses reveal the hemibiotrophic stage shift of Colletotrichum fungi.</title>
        <authorList>
            <person name="Gan P."/>
            <person name="Ikeda K."/>
            <person name="Irieda H."/>
            <person name="Narusaka M."/>
            <person name="O'Connell R.J."/>
            <person name="Narusaka Y."/>
            <person name="Takano Y."/>
            <person name="Kubo Y."/>
            <person name="Shirasu K."/>
        </authorList>
    </citation>
    <scope>NUCLEOTIDE SEQUENCE [LARGE SCALE GENOMIC DNA]</scope>
    <source>
        <strain evidence="2">104-T / ATCC 96160 / CBS 514.97 / LARS 414 / MAFF 240422</strain>
    </source>
</reference>
<gene>
    <name evidence="1" type="ORF">Cob_v011340</name>
</gene>